<gene>
    <name evidence="8" type="ORF">LUZ63_004959</name>
</gene>
<dbReference type="PANTHER" id="PTHR31451:SF59">
    <property type="entry name" value="MANNAN ENDO-1,4-BETA-MANNOSIDASE"/>
    <property type="match status" value="1"/>
</dbReference>
<dbReference type="Gene3D" id="3.20.20.80">
    <property type="entry name" value="Glycosidases"/>
    <property type="match status" value="1"/>
</dbReference>
<evidence type="ECO:0000256" key="6">
    <source>
        <dbReference type="SAM" id="SignalP"/>
    </source>
</evidence>
<dbReference type="AlphaFoldDB" id="A0A9Q0HS61"/>
<dbReference type="EC" id="3.2.1.78" evidence="3"/>
<dbReference type="PANTHER" id="PTHR31451">
    <property type="match status" value="1"/>
</dbReference>
<evidence type="ECO:0000256" key="4">
    <source>
        <dbReference type="ARBA" id="ARBA00022801"/>
    </source>
</evidence>
<evidence type="ECO:0000259" key="7">
    <source>
        <dbReference type="Pfam" id="PF26410"/>
    </source>
</evidence>
<keyword evidence="4" id="KW-0378">Hydrolase</keyword>
<dbReference type="SUPFAM" id="SSF51445">
    <property type="entry name" value="(Trans)glycosidases"/>
    <property type="match status" value="1"/>
</dbReference>
<proteinExistence type="inferred from homology"/>
<dbReference type="FunFam" id="3.20.20.80:FF:000012">
    <property type="entry name" value="Mannan endo-1,4-beta-mannosidase 6"/>
    <property type="match status" value="1"/>
</dbReference>
<accession>A0A9Q0HS61</accession>
<dbReference type="Proteomes" id="UP001151287">
    <property type="component" value="Unassembled WGS sequence"/>
</dbReference>
<dbReference type="OrthoDB" id="406631at2759"/>
<comment type="similarity">
    <text evidence="2">Belongs to the glycosyl hydrolase 5 (cellulase A) family.</text>
</comment>
<feature type="domain" description="Glycoside hydrolase family 5" evidence="7">
    <location>
        <begin position="25"/>
        <end position="357"/>
    </location>
</feature>
<dbReference type="InterPro" id="IPR001547">
    <property type="entry name" value="Glyco_hydro_5"/>
</dbReference>
<organism evidence="8 9">
    <name type="scientific">Rhynchospora breviuscula</name>
    <dbReference type="NCBI Taxonomy" id="2022672"/>
    <lineage>
        <taxon>Eukaryota</taxon>
        <taxon>Viridiplantae</taxon>
        <taxon>Streptophyta</taxon>
        <taxon>Embryophyta</taxon>
        <taxon>Tracheophyta</taxon>
        <taxon>Spermatophyta</taxon>
        <taxon>Magnoliopsida</taxon>
        <taxon>Liliopsida</taxon>
        <taxon>Poales</taxon>
        <taxon>Cyperaceae</taxon>
        <taxon>Cyperoideae</taxon>
        <taxon>Rhynchosporeae</taxon>
        <taxon>Rhynchospora</taxon>
    </lineage>
</organism>
<keyword evidence="6" id="KW-0732">Signal</keyword>
<evidence type="ECO:0000256" key="5">
    <source>
        <dbReference type="ARBA" id="ARBA00023295"/>
    </source>
</evidence>
<evidence type="ECO:0000313" key="8">
    <source>
        <dbReference type="EMBL" id="KAJ1696447.1"/>
    </source>
</evidence>
<comment type="catalytic activity">
    <reaction evidence="1">
        <text>Random hydrolysis of (1-&gt;4)-beta-D-mannosidic linkages in mannans, galactomannans and glucomannans.</text>
        <dbReference type="EC" id="3.2.1.78"/>
    </reaction>
</comment>
<evidence type="ECO:0000256" key="1">
    <source>
        <dbReference type="ARBA" id="ARBA00001678"/>
    </source>
</evidence>
<protein>
    <recommendedName>
        <fullName evidence="3">mannan endo-1,4-beta-mannosidase</fullName>
        <ecNumber evidence="3">3.2.1.78</ecNumber>
    </recommendedName>
</protein>
<dbReference type="GO" id="GO:0016985">
    <property type="term" value="F:mannan endo-1,4-beta-mannosidase activity"/>
    <property type="evidence" value="ECO:0007669"/>
    <property type="project" value="UniProtKB-EC"/>
</dbReference>
<keyword evidence="5" id="KW-0326">Glycosidase</keyword>
<dbReference type="GO" id="GO:0000272">
    <property type="term" value="P:polysaccharide catabolic process"/>
    <property type="evidence" value="ECO:0007669"/>
    <property type="project" value="InterPro"/>
</dbReference>
<dbReference type="InterPro" id="IPR045053">
    <property type="entry name" value="MAN-like"/>
</dbReference>
<feature type="signal peptide" evidence="6">
    <location>
        <begin position="1"/>
        <end position="22"/>
    </location>
</feature>
<comment type="caution">
    <text evidence="8">The sequence shown here is derived from an EMBL/GenBank/DDBJ whole genome shotgun (WGS) entry which is preliminary data.</text>
</comment>
<evidence type="ECO:0000256" key="3">
    <source>
        <dbReference type="ARBA" id="ARBA00012706"/>
    </source>
</evidence>
<sequence length="400" mass="45009">MTNKKFGTVIVFILGALNLLAADDSFVGSRSTQFTIDGHPFLFNGFNSYWLMNMAAGSEQDGTKVVDVLSEAAANGLTVCRTWAFADGGDRALQLSPGVYDEHVFQALDYVISEAKNHGIRLILSLVNNFKDFGGRAQYVKWAQQAGAAVNSKDDFYTNELVKQYYRNHIKRVLTRINSITQMTYKDDPTIMAWELINEPRCASDPSGRTVHAWVQEMANYTKSIDEKHLLEVGMEGFYGNSNQYNPPGFNQIGTDYIRTNLIKEIDFATIHAYPDLWLSGKSEEFQKAFMQQWTWNHLRAAKKILQKPLVFTEFGKSRKDPGFTETNRDTFLETIYDTIYNLARSSNGSLAGGLIWQLFAEGMDSYSDGYDIVLTQAPSIVNILSNHSYAMSELANAVN</sequence>
<dbReference type="EMBL" id="JAMQYH010000002">
    <property type="protein sequence ID" value="KAJ1696447.1"/>
    <property type="molecule type" value="Genomic_DNA"/>
</dbReference>
<evidence type="ECO:0000256" key="2">
    <source>
        <dbReference type="ARBA" id="ARBA00005641"/>
    </source>
</evidence>
<name>A0A9Q0HS61_9POAL</name>
<keyword evidence="9" id="KW-1185">Reference proteome</keyword>
<dbReference type="InterPro" id="IPR017853">
    <property type="entry name" value="GH"/>
</dbReference>
<dbReference type="Pfam" id="PF26410">
    <property type="entry name" value="GH5_mannosidase"/>
    <property type="match status" value="1"/>
</dbReference>
<feature type="chain" id="PRO_5040133879" description="mannan endo-1,4-beta-mannosidase" evidence="6">
    <location>
        <begin position="23"/>
        <end position="400"/>
    </location>
</feature>
<reference evidence="8" key="1">
    <citation type="journal article" date="2022" name="Cell">
        <title>Repeat-based holocentromeres influence genome architecture and karyotype evolution.</title>
        <authorList>
            <person name="Hofstatter P.G."/>
            <person name="Thangavel G."/>
            <person name="Lux T."/>
            <person name="Neumann P."/>
            <person name="Vondrak T."/>
            <person name="Novak P."/>
            <person name="Zhang M."/>
            <person name="Costa L."/>
            <person name="Castellani M."/>
            <person name="Scott A."/>
            <person name="Toegelov H."/>
            <person name="Fuchs J."/>
            <person name="Mata-Sucre Y."/>
            <person name="Dias Y."/>
            <person name="Vanzela A.L.L."/>
            <person name="Huettel B."/>
            <person name="Almeida C.C.S."/>
            <person name="Simkova H."/>
            <person name="Souza G."/>
            <person name="Pedrosa-Harand A."/>
            <person name="Macas J."/>
            <person name="Mayer K.F.X."/>
            <person name="Houben A."/>
            <person name="Marques A."/>
        </authorList>
    </citation>
    <scope>NUCLEOTIDE SEQUENCE</scope>
    <source>
        <strain evidence="8">RhyBre1mFocal</strain>
    </source>
</reference>
<evidence type="ECO:0000313" key="9">
    <source>
        <dbReference type="Proteomes" id="UP001151287"/>
    </source>
</evidence>